<dbReference type="SUPFAM" id="SSF53271">
    <property type="entry name" value="PRTase-like"/>
    <property type="match status" value="1"/>
</dbReference>
<dbReference type="Gene3D" id="3.40.50.2020">
    <property type="match status" value="1"/>
</dbReference>
<dbReference type="Proteomes" id="UP000294575">
    <property type="component" value="Unassembled WGS sequence"/>
</dbReference>
<name>A0A4R6TX57_9GAMM</name>
<comment type="caution">
    <text evidence="2">The sequence shown here is derived from an EMBL/GenBank/DDBJ whole genome shotgun (WGS) entry which is preliminary data.</text>
</comment>
<proteinExistence type="inferred from homology"/>
<dbReference type="PANTHER" id="PTHR47505">
    <property type="entry name" value="DNA UTILIZATION PROTEIN YHGH"/>
    <property type="match status" value="1"/>
</dbReference>
<evidence type="ECO:0000313" key="3">
    <source>
        <dbReference type="Proteomes" id="UP000294575"/>
    </source>
</evidence>
<dbReference type="InterPro" id="IPR051910">
    <property type="entry name" value="ComF/GntX_DNA_util-trans"/>
</dbReference>
<comment type="similarity">
    <text evidence="1">Belongs to the ComF/GntX family.</text>
</comment>
<sequence length="249" mass="28263">MRCQLLWIQKVYNFLLQPDHCLLCLGRPDNQPLPICSGCQQDLPWLLHGCRHCALPIAAGDDECAACQQQRQPFHKAYCAWRYDFPVNMLVGNFKYARDWPAGRLLSELLIAHLSYLQQEEGLELAEALIPVPLASQRLRQRGYNQALMIAQWLGQPLQRPVLHNAVRRVRYTRTQQGLDARQRQANMLNAFQVMQPQQVAGRHLALVDDVLTTGATCAALARTLLAAGARRVDVYCLARTGRQELMQP</sequence>
<evidence type="ECO:0000256" key="1">
    <source>
        <dbReference type="ARBA" id="ARBA00008007"/>
    </source>
</evidence>
<dbReference type="InterPro" id="IPR029057">
    <property type="entry name" value="PRTase-like"/>
</dbReference>
<dbReference type="RefSeq" id="WP_101495918.1">
    <property type="nucleotide sequence ID" value="NZ_LNJZ01000003.1"/>
</dbReference>
<evidence type="ECO:0000313" key="2">
    <source>
        <dbReference type="EMBL" id="TDQ37866.1"/>
    </source>
</evidence>
<dbReference type="EMBL" id="SNYK01000006">
    <property type="protein sequence ID" value="TDQ37866.1"/>
    <property type="molecule type" value="Genomic_DNA"/>
</dbReference>
<gene>
    <name evidence="2" type="ORF">DFQ45_10693</name>
</gene>
<keyword evidence="3" id="KW-1185">Reference proteome</keyword>
<dbReference type="PANTHER" id="PTHR47505:SF1">
    <property type="entry name" value="DNA UTILIZATION PROTEIN YHGH"/>
    <property type="match status" value="1"/>
</dbReference>
<reference evidence="2 3" key="1">
    <citation type="submission" date="2019-03" db="EMBL/GenBank/DDBJ databases">
        <title>Genomic Encyclopedia of Type Strains, Phase IV (KMG-IV): sequencing the most valuable type-strain genomes for metagenomic binning, comparative biology and taxonomic classification.</title>
        <authorList>
            <person name="Goeker M."/>
        </authorList>
    </citation>
    <scope>NUCLEOTIDE SEQUENCE [LARGE SCALE GENOMIC DNA]</scope>
    <source>
        <strain evidence="2 3">DSM 28679</strain>
    </source>
</reference>
<dbReference type="CDD" id="cd06223">
    <property type="entry name" value="PRTases_typeI"/>
    <property type="match status" value="1"/>
</dbReference>
<organism evidence="2 3">
    <name type="scientific">Thiopseudomonas denitrificans</name>
    <dbReference type="NCBI Taxonomy" id="1501432"/>
    <lineage>
        <taxon>Bacteria</taxon>
        <taxon>Pseudomonadati</taxon>
        <taxon>Pseudomonadota</taxon>
        <taxon>Gammaproteobacteria</taxon>
        <taxon>Pseudomonadales</taxon>
        <taxon>Pseudomonadaceae</taxon>
        <taxon>Thiopseudomonas</taxon>
    </lineage>
</organism>
<dbReference type="AlphaFoldDB" id="A0A4R6TX57"/>
<dbReference type="InterPro" id="IPR000836">
    <property type="entry name" value="PRTase_dom"/>
</dbReference>
<accession>A0A4R6TX57</accession>
<dbReference type="OrthoDB" id="9793412at2"/>
<protein>
    <submittedName>
        <fullName evidence="2">ComF family protein</fullName>
    </submittedName>
</protein>